<gene>
    <name evidence="3" type="ORF">SCWH03_45570</name>
</gene>
<keyword evidence="4" id="KW-1185">Reference proteome</keyword>
<name>A0A6A0B0U3_9ACTN</name>
<feature type="domain" description="OmpR/PhoB-type" evidence="2">
    <location>
        <begin position="243"/>
        <end position="309"/>
    </location>
</feature>
<organism evidence="3 4">
    <name type="scientific">Streptomyces pacificus</name>
    <dbReference type="NCBI Taxonomy" id="2705029"/>
    <lineage>
        <taxon>Bacteria</taxon>
        <taxon>Bacillati</taxon>
        <taxon>Actinomycetota</taxon>
        <taxon>Actinomycetes</taxon>
        <taxon>Kitasatosporales</taxon>
        <taxon>Streptomycetaceae</taxon>
        <taxon>Streptomyces</taxon>
    </lineage>
</organism>
<evidence type="ECO:0000259" key="2">
    <source>
        <dbReference type="SMART" id="SM00862"/>
    </source>
</evidence>
<dbReference type="AlphaFoldDB" id="A0A6A0B0U3"/>
<evidence type="ECO:0000313" key="4">
    <source>
        <dbReference type="Proteomes" id="UP000484988"/>
    </source>
</evidence>
<dbReference type="SMART" id="SM00862">
    <property type="entry name" value="Trans_reg_C"/>
    <property type="match status" value="1"/>
</dbReference>
<dbReference type="EMBL" id="BLLG01000016">
    <property type="protein sequence ID" value="GFH38315.1"/>
    <property type="molecule type" value="Genomic_DNA"/>
</dbReference>
<protein>
    <submittedName>
        <fullName evidence="3">GAF domain-containing protein</fullName>
    </submittedName>
</protein>
<dbReference type="InterPro" id="IPR003018">
    <property type="entry name" value="GAF"/>
</dbReference>
<dbReference type="RefSeq" id="WP_173265998.1">
    <property type="nucleotide sequence ID" value="NZ_BLLG01000016.1"/>
</dbReference>
<dbReference type="Proteomes" id="UP000484988">
    <property type="component" value="Unassembled WGS sequence"/>
</dbReference>
<sequence>MTDPWVALEADGDAGRRAGALRRAYEQFTAAGLVEPGVRSVVAESWRRSARARVAPEGRARVELDADELAVYRDGHALSRVMPLIRELTGAYAVDGEHLVAVCDAQARLLWVEGHPTARRRAGRMNFVEGARWAEAAAGTNAPGTALTVDRPVQVFAAEHFQRPVQDWTCAAAPVHDPHSGRLLGAVDITGGSGLAHPHSLAFVGAVARAAESQLALLAPRPGGGAAQLAALGRDEALLVLEGRRVRLSRRHSEIAVVLAHRPEGLSGDELLLELYEDEHVTPVTLRAELSRLRALLGPRVLRSRPYRLGVAVDADFVTVGRRLASGGLAAALGEYTGPLLPASRAPGVVRLRERLRDQLRTAVIARGDPGLLADWAYSRWGEDDLAVWRALAAALPEHRRPAAQARARALDREFAEGASSPGRD</sequence>
<dbReference type="GO" id="GO:0003677">
    <property type="term" value="F:DNA binding"/>
    <property type="evidence" value="ECO:0007669"/>
    <property type="project" value="UniProtKB-KW"/>
</dbReference>
<proteinExistence type="predicted"/>
<evidence type="ECO:0000313" key="3">
    <source>
        <dbReference type="EMBL" id="GFH38315.1"/>
    </source>
</evidence>
<dbReference type="Pfam" id="PF01590">
    <property type="entry name" value="GAF"/>
    <property type="match status" value="1"/>
</dbReference>
<keyword evidence="1" id="KW-0238">DNA-binding</keyword>
<comment type="caution">
    <text evidence="3">The sequence shown here is derived from an EMBL/GenBank/DDBJ whole genome shotgun (WGS) entry which is preliminary data.</text>
</comment>
<dbReference type="GO" id="GO:0006355">
    <property type="term" value="P:regulation of DNA-templated transcription"/>
    <property type="evidence" value="ECO:0007669"/>
    <property type="project" value="InterPro"/>
</dbReference>
<dbReference type="GO" id="GO:0000160">
    <property type="term" value="P:phosphorelay signal transduction system"/>
    <property type="evidence" value="ECO:0007669"/>
    <property type="project" value="InterPro"/>
</dbReference>
<accession>A0A6A0B0U3</accession>
<dbReference type="InterPro" id="IPR029016">
    <property type="entry name" value="GAF-like_dom_sf"/>
</dbReference>
<dbReference type="InterPro" id="IPR001867">
    <property type="entry name" value="OmpR/PhoB-type_DNA-bd"/>
</dbReference>
<reference evidence="3 4" key="1">
    <citation type="submission" date="2020-02" db="EMBL/GenBank/DDBJ databases">
        <title>Whole Genome Shotgun Sequence of Streptomyces sp. strain CWH03.</title>
        <authorList>
            <person name="Dohra H."/>
            <person name="Kodani S."/>
            <person name="Yamamura H."/>
        </authorList>
    </citation>
    <scope>NUCLEOTIDE SEQUENCE [LARGE SCALE GENOMIC DNA]</scope>
    <source>
        <strain evidence="3 4">CWH03</strain>
    </source>
</reference>
<dbReference type="Gene3D" id="3.30.450.40">
    <property type="match status" value="1"/>
</dbReference>
<evidence type="ECO:0000256" key="1">
    <source>
        <dbReference type="ARBA" id="ARBA00023125"/>
    </source>
</evidence>